<gene>
    <name evidence="2" type="ORF">Klosneuvirus_4_39</name>
</gene>
<reference evidence="2" key="1">
    <citation type="journal article" date="2017" name="Science">
        <title>Giant viruses with an expanded complement of translation system components.</title>
        <authorList>
            <person name="Schulz F."/>
            <person name="Yutin N."/>
            <person name="Ivanova N.N."/>
            <person name="Ortega D.R."/>
            <person name="Lee T.K."/>
            <person name="Vierheilig J."/>
            <person name="Daims H."/>
            <person name="Horn M."/>
            <person name="Wagner M."/>
            <person name="Jensen G.J."/>
            <person name="Kyrpides N.C."/>
            <person name="Koonin E.V."/>
            <person name="Woyke T."/>
        </authorList>
    </citation>
    <scope>NUCLEOTIDE SEQUENCE</scope>
    <source>
        <strain evidence="2">KNV1</strain>
    </source>
</reference>
<evidence type="ECO:0000313" key="2">
    <source>
        <dbReference type="EMBL" id="ARF12224.1"/>
    </source>
</evidence>
<dbReference type="EMBL" id="KY684111">
    <property type="protein sequence ID" value="ARF12224.1"/>
    <property type="molecule type" value="Genomic_DNA"/>
</dbReference>
<proteinExistence type="predicted"/>
<keyword evidence="1" id="KW-0472">Membrane</keyword>
<feature type="transmembrane region" description="Helical" evidence="1">
    <location>
        <begin position="6"/>
        <end position="29"/>
    </location>
</feature>
<keyword evidence="1" id="KW-0812">Transmembrane</keyword>
<protein>
    <submittedName>
        <fullName evidence="2">Uncharacterized protein</fullName>
    </submittedName>
</protein>
<keyword evidence="1" id="KW-1133">Transmembrane helix</keyword>
<organism evidence="2">
    <name type="scientific">Klosneuvirus KNV1</name>
    <dbReference type="NCBI Taxonomy" id="1977640"/>
    <lineage>
        <taxon>Viruses</taxon>
        <taxon>Varidnaviria</taxon>
        <taxon>Bamfordvirae</taxon>
        <taxon>Nucleocytoviricota</taxon>
        <taxon>Megaviricetes</taxon>
        <taxon>Imitervirales</taxon>
        <taxon>Mimiviridae</taxon>
        <taxon>Klosneuvirinae</taxon>
        <taxon>Klosneuvirus</taxon>
    </lineage>
</organism>
<name>A0A1V0SKS4_9VIRU</name>
<accession>A0A1V0SKS4</accession>
<evidence type="ECO:0000256" key="1">
    <source>
        <dbReference type="SAM" id="Phobius"/>
    </source>
</evidence>
<sequence>MDNQVLGLNATLVVVALLLIILGVVTFHYHAYVNAGGRRGALNAGMGARFSILPHDQ</sequence>